<gene>
    <name evidence="10" type="ORF">KGQ91_16335</name>
</gene>
<feature type="transmembrane region" description="Helical" evidence="8">
    <location>
        <begin position="269"/>
        <end position="289"/>
    </location>
</feature>
<feature type="transmembrane region" description="Helical" evidence="8">
    <location>
        <begin position="130"/>
        <end position="154"/>
    </location>
</feature>
<comment type="subcellular location">
    <subcellularLocation>
        <location evidence="1">Cell membrane</location>
        <topology evidence="1">Multi-pass membrane protein</topology>
    </subcellularLocation>
</comment>
<dbReference type="CDD" id="cd01949">
    <property type="entry name" value="GGDEF"/>
    <property type="match status" value="1"/>
</dbReference>
<feature type="transmembrane region" description="Helical" evidence="8">
    <location>
        <begin position="174"/>
        <end position="195"/>
    </location>
</feature>
<dbReference type="InterPro" id="IPR043128">
    <property type="entry name" value="Rev_trsase/Diguanyl_cyclase"/>
</dbReference>
<protein>
    <recommendedName>
        <fullName evidence="2">diguanylate cyclase</fullName>
        <ecNumber evidence="2">2.7.7.65</ecNumber>
    </recommendedName>
</protein>
<evidence type="ECO:0000256" key="8">
    <source>
        <dbReference type="SAM" id="Phobius"/>
    </source>
</evidence>
<dbReference type="PANTHER" id="PTHR45138:SF9">
    <property type="entry name" value="DIGUANYLATE CYCLASE DGCM-RELATED"/>
    <property type="match status" value="1"/>
</dbReference>
<keyword evidence="3" id="KW-1003">Cell membrane</keyword>
<feature type="domain" description="GGDEF" evidence="9">
    <location>
        <begin position="356"/>
        <end position="490"/>
    </location>
</feature>
<dbReference type="NCBIfam" id="TIGR00254">
    <property type="entry name" value="GGDEF"/>
    <property type="match status" value="1"/>
</dbReference>
<feature type="transmembrane region" description="Helical" evidence="8">
    <location>
        <begin position="207"/>
        <end position="233"/>
    </location>
</feature>
<accession>A0ABS7X2W1</accession>
<dbReference type="SUPFAM" id="SSF55073">
    <property type="entry name" value="Nucleotide cyclase"/>
    <property type="match status" value="1"/>
</dbReference>
<proteinExistence type="predicted"/>
<organism evidence="10 11">
    <name type="scientific">Modicisalibacter tunisiensis</name>
    <dbReference type="NCBI Taxonomy" id="390637"/>
    <lineage>
        <taxon>Bacteria</taxon>
        <taxon>Pseudomonadati</taxon>
        <taxon>Pseudomonadota</taxon>
        <taxon>Gammaproteobacteria</taxon>
        <taxon>Oceanospirillales</taxon>
        <taxon>Halomonadaceae</taxon>
        <taxon>Modicisalibacter</taxon>
    </lineage>
</organism>
<dbReference type="Proteomes" id="UP001319883">
    <property type="component" value="Unassembled WGS sequence"/>
</dbReference>
<evidence type="ECO:0000256" key="7">
    <source>
        <dbReference type="ARBA" id="ARBA00034247"/>
    </source>
</evidence>
<dbReference type="InterPro" id="IPR007895">
    <property type="entry name" value="MASE1"/>
</dbReference>
<feature type="transmembrane region" description="Helical" evidence="8">
    <location>
        <begin position="96"/>
        <end position="118"/>
    </location>
</feature>
<dbReference type="Gene3D" id="3.30.70.270">
    <property type="match status" value="1"/>
</dbReference>
<reference evidence="10 11" key="1">
    <citation type="submission" date="2021-05" db="EMBL/GenBank/DDBJ databases">
        <title>Petroleum and Energy Research Collection (APPE): ex situ preservation of microbial diversity associated with the oil industry and exploitation of its biotechnological potential.</title>
        <authorList>
            <person name="Paixao C.T.M."/>
            <person name="Gomes M.B."/>
            <person name="Oliveira V.M."/>
        </authorList>
    </citation>
    <scope>NUCLEOTIDE SEQUENCE [LARGE SCALE GENOMIC DNA]</scope>
    <source>
        <strain evidence="10 11">LIT2</strain>
    </source>
</reference>
<feature type="transmembrane region" description="Helical" evidence="8">
    <location>
        <begin position="43"/>
        <end position="64"/>
    </location>
</feature>
<keyword evidence="11" id="KW-1185">Reference proteome</keyword>
<evidence type="ECO:0000256" key="2">
    <source>
        <dbReference type="ARBA" id="ARBA00012528"/>
    </source>
</evidence>
<feature type="transmembrane region" description="Helical" evidence="8">
    <location>
        <begin position="21"/>
        <end position="37"/>
    </location>
</feature>
<evidence type="ECO:0000259" key="9">
    <source>
        <dbReference type="PROSITE" id="PS50887"/>
    </source>
</evidence>
<feature type="transmembrane region" description="Helical" evidence="8">
    <location>
        <begin position="71"/>
        <end position="90"/>
    </location>
</feature>
<evidence type="ECO:0000256" key="3">
    <source>
        <dbReference type="ARBA" id="ARBA00022475"/>
    </source>
</evidence>
<evidence type="ECO:0000256" key="6">
    <source>
        <dbReference type="ARBA" id="ARBA00023136"/>
    </source>
</evidence>
<dbReference type="PANTHER" id="PTHR45138">
    <property type="entry name" value="REGULATORY COMPONENTS OF SENSORY TRANSDUCTION SYSTEM"/>
    <property type="match status" value="1"/>
</dbReference>
<evidence type="ECO:0000256" key="5">
    <source>
        <dbReference type="ARBA" id="ARBA00022989"/>
    </source>
</evidence>
<comment type="catalytic activity">
    <reaction evidence="7">
        <text>2 GTP = 3',3'-c-di-GMP + 2 diphosphate</text>
        <dbReference type="Rhea" id="RHEA:24898"/>
        <dbReference type="ChEBI" id="CHEBI:33019"/>
        <dbReference type="ChEBI" id="CHEBI:37565"/>
        <dbReference type="ChEBI" id="CHEBI:58805"/>
        <dbReference type="EC" id="2.7.7.65"/>
    </reaction>
</comment>
<feature type="transmembrane region" description="Helical" evidence="8">
    <location>
        <begin position="245"/>
        <end position="262"/>
    </location>
</feature>
<evidence type="ECO:0000313" key="11">
    <source>
        <dbReference type="Proteomes" id="UP001319883"/>
    </source>
</evidence>
<dbReference type="SMART" id="SM00267">
    <property type="entry name" value="GGDEF"/>
    <property type="match status" value="1"/>
</dbReference>
<evidence type="ECO:0000256" key="4">
    <source>
        <dbReference type="ARBA" id="ARBA00022692"/>
    </source>
</evidence>
<dbReference type="Pfam" id="PF05231">
    <property type="entry name" value="MASE1"/>
    <property type="match status" value="1"/>
</dbReference>
<keyword evidence="5 8" id="KW-1133">Transmembrane helix</keyword>
<dbReference type="RefSeq" id="WP_224414290.1">
    <property type="nucleotide sequence ID" value="NZ_JAGXFC010000001.1"/>
</dbReference>
<evidence type="ECO:0000256" key="1">
    <source>
        <dbReference type="ARBA" id="ARBA00004651"/>
    </source>
</evidence>
<keyword evidence="6 8" id="KW-0472">Membrane</keyword>
<name>A0ABS7X2W1_9GAMM</name>
<feature type="transmembrane region" description="Helical" evidence="8">
    <location>
        <begin position="295"/>
        <end position="317"/>
    </location>
</feature>
<dbReference type="Pfam" id="PF00990">
    <property type="entry name" value="GGDEF"/>
    <property type="match status" value="1"/>
</dbReference>
<dbReference type="PROSITE" id="PS50887">
    <property type="entry name" value="GGDEF"/>
    <property type="match status" value="1"/>
</dbReference>
<dbReference type="EC" id="2.7.7.65" evidence="2"/>
<keyword evidence="4 8" id="KW-0812">Transmembrane</keyword>
<dbReference type="InterPro" id="IPR000160">
    <property type="entry name" value="GGDEF_dom"/>
</dbReference>
<dbReference type="InterPro" id="IPR050469">
    <property type="entry name" value="Diguanylate_Cyclase"/>
</dbReference>
<dbReference type="EMBL" id="JAGXFD010000002">
    <property type="protein sequence ID" value="MBZ9569237.1"/>
    <property type="molecule type" value="Genomic_DNA"/>
</dbReference>
<evidence type="ECO:0000313" key="10">
    <source>
        <dbReference type="EMBL" id="MBZ9569237.1"/>
    </source>
</evidence>
<dbReference type="InterPro" id="IPR029787">
    <property type="entry name" value="Nucleotide_cyclase"/>
</dbReference>
<sequence>MQPGISGQRQDWAESRPATRGLRHVGLILAWLLLWRLSTLMEIAPHASLWFPPAGLSFAAFLMLGRRAFPALMVCAIVATFWVDHLYATGLAWRELLYAGVLFGLAHCGSYALGAWGLKRLIRTRDVPSVPVVVPLFLLVGSLASLCATLTGIAALQTAGMLAGVAIRALWLPWWVGDMAGVLVLTPLFVGLLSWRYPDVEPWLGGLNFLPSAGGLCAFAGKLLISLTALSLIMLLDAHVHSPEVAFGVFFLIIPQMWIVYTEPPFRSALSIALFSILTALWVAALGLIEQSLTYQFALCVIAASGYFGFAVPSLLAQNRRLSERALHDELTGAANRGYFFDYAEEKLGETRRRDEPLSLAVLDLDYFKTINDTHGHDVGDRALIDLCMAMRPALGRDDLLGRFGGDEFLLLLPNRNAEQARQLVERLQQRIRDLPVAGMQHHLSATFGVVTLERHETLTQAFKRADARLLKAKQARPSVHSPVKGARSP</sequence>
<comment type="caution">
    <text evidence="10">The sequence shown here is derived from an EMBL/GenBank/DDBJ whole genome shotgun (WGS) entry which is preliminary data.</text>
</comment>